<feature type="region of interest" description="Disordered" evidence="1">
    <location>
        <begin position="141"/>
        <end position="160"/>
    </location>
</feature>
<organism evidence="2 3">
    <name type="scientific">Pleurodeles waltl</name>
    <name type="common">Iberian ribbed newt</name>
    <dbReference type="NCBI Taxonomy" id="8319"/>
    <lineage>
        <taxon>Eukaryota</taxon>
        <taxon>Metazoa</taxon>
        <taxon>Chordata</taxon>
        <taxon>Craniata</taxon>
        <taxon>Vertebrata</taxon>
        <taxon>Euteleostomi</taxon>
        <taxon>Amphibia</taxon>
        <taxon>Batrachia</taxon>
        <taxon>Caudata</taxon>
        <taxon>Salamandroidea</taxon>
        <taxon>Salamandridae</taxon>
        <taxon>Pleurodelinae</taxon>
        <taxon>Pleurodeles</taxon>
    </lineage>
</organism>
<dbReference type="EMBL" id="JANPWB010000008">
    <property type="protein sequence ID" value="KAJ1162392.1"/>
    <property type="molecule type" value="Genomic_DNA"/>
</dbReference>
<dbReference type="Proteomes" id="UP001066276">
    <property type="component" value="Chromosome 4_2"/>
</dbReference>
<sequence>MFIVETAPVRVPLRCPGGRLPTPGYLMRGGHRSPYKVTAHRARDKRALPVRGRGIPGSGLRWVRRVQGRPWLTVRHFILGRRLTACPSARCGIDGLAAPALLSACVWAGRAWQGNARLAGPGCSAGGGTDTLCNDKGSTAVQKRGTESTKPNGVADEHTTTQQRGKHCTAIF</sequence>
<evidence type="ECO:0000313" key="3">
    <source>
        <dbReference type="Proteomes" id="UP001066276"/>
    </source>
</evidence>
<keyword evidence="3" id="KW-1185">Reference proteome</keyword>
<proteinExistence type="predicted"/>
<dbReference type="AlphaFoldDB" id="A0AAV7SDW3"/>
<reference evidence="2" key="1">
    <citation type="journal article" date="2022" name="bioRxiv">
        <title>Sequencing and chromosome-scale assembly of the giantPleurodeles waltlgenome.</title>
        <authorList>
            <person name="Brown T."/>
            <person name="Elewa A."/>
            <person name="Iarovenko S."/>
            <person name="Subramanian E."/>
            <person name="Araus A.J."/>
            <person name="Petzold A."/>
            <person name="Susuki M."/>
            <person name="Suzuki K.-i.T."/>
            <person name="Hayashi T."/>
            <person name="Toyoda A."/>
            <person name="Oliveira C."/>
            <person name="Osipova E."/>
            <person name="Leigh N.D."/>
            <person name="Simon A."/>
            <person name="Yun M.H."/>
        </authorList>
    </citation>
    <scope>NUCLEOTIDE SEQUENCE</scope>
    <source>
        <strain evidence="2">20211129_DDA</strain>
        <tissue evidence="2">Liver</tissue>
    </source>
</reference>
<evidence type="ECO:0000313" key="2">
    <source>
        <dbReference type="EMBL" id="KAJ1162392.1"/>
    </source>
</evidence>
<accession>A0AAV7SDW3</accession>
<comment type="caution">
    <text evidence="2">The sequence shown here is derived from an EMBL/GenBank/DDBJ whole genome shotgun (WGS) entry which is preliminary data.</text>
</comment>
<evidence type="ECO:0000256" key="1">
    <source>
        <dbReference type="SAM" id="MobiDB-lite"/>
    </source>
</evidence>
<gene>
    <name evidence="2" type="ORF">NDU88_002860</name>
</gene>
<name>A0AAV7SDW3_PLEWA</name>
<protein>
    <submittedName>
        <fullName evidence="2">Uncharacterized protein</fullName>
    </submittedName>
</protein>